<keyword evidence="10" id="KW-1185">Reference proteome</keyword>
<keyword evidence="5" id="KW-0325">Glycoprotein</keyword>
<feature type="transmembrane region" description="Helical" evidence="7">
    <location>
        <begin position="351"/>
        <end position="369"/>
    </location>
</feature>
<evidence type="ECO:0000259" key="8">
    <source>
        <dbReference type="Pfam" id="PF01490"/>
    </source>
</evidence>
<keyword evidence="2 7" id="KW-0812">Transmembrane</keyword>
<dbReference type="Proteomes" id="UP000030665">
    <property type="component" value="Unassembled WGS sequence"/>
</dbReference>
<dbReference type="EMBL" id="HG806134">
    <property type="protein sequence ID" value="CDW57195.1"/>
    <property type="molecule type" value="Genomic_DNA"/>
</dbReference>
<dbReference type="Pfam" id="PF01490">
    <property type="entry name" value="Aa_trans"/>
    <property type="match status" value="2"/>
</dbReference>
<feature type="domain" description="Amino acid transporter transmembrane" evidence="8">
    <location>
        <begin position="215"/>
        <end position="505"/>
    </location>
</feature>
<evidence type="ECO:0000313" key="9">
    <source>
        <dbReference type="EMBL" id="CDW57195.1"/>
    </source>
</evidence>
<sequence length="537" mass="60585">MTDPVQYSALTGMTYLGNLLVGTGALALPRAFQDAGYILGIAVLTFISFMSFLNMTFVVEVLSAVGASVKMKRVHSLDASPINTPTHLEDDEEHCTIRKHIDISNDEEGQSSEALPEDFFDMTERIELGRAVNILLGYVGWLFFYTCMILYLFGDLAIYGAVVPKSLMNAICTYIPDSLDNQTSGFSPNLSDNLPCWKSESVDITRFNVYRVIVTMFGMVLGPFVFFGMTQTRYYQYVASFLRWLSFTIMVVWATCRAVMYWHISGLIPARIDQFTNLFGTSIYSFMCHHSLPGIITPMKTKRNIYHLVAVVYCLVLLFYLAISLTGVMAFRHVEDVYVLNFFQLEAKDPHLNIFGSIIRYFLVLYPVFTISSNYPIIGITLRRNIDTLFFSANPSKKEPTARYGLATEVDVTSSQELLVGSNGNEVVSFQQQSKMRHILRGVFLPLLVVTVPLSVAFFTDDVEVLISATGSYAGVGIQYIVPTWLAWKVRRSYKALYEAMPTHYVSPFRSTAWLALSFCWALFSICIVTVNHFMDS</sequence>
<feature type="transmembrane region" description="Helical" evidence="7">
    <location>
        <begin position="465"/>
        <end position="488"/>
    </location>
</feature>
<feature type="domain" description="Amino acid transporter transmembrane" evidence="8">
    <location>
        <begin position="8"/>
        <end position="69"/>
    </location>
</feature>
<keyword evidence="4 7" id="KW-0472">Membrane</keyword>
<dbReference type="PANTHER" id="PTHR16189:SF0">
    <property type="entry name" value="TRANSMEMBRANE PROTEIN 104"/>
    <property type="match status" value="1"/>
</dbReference>
<organism evidence="9 10">
    <name type="scientific">Trichuris trichiura</name>
    <name type="common">Whipworm</name>
    <name type="synonym">Trichocephalus trichiurus</name>
    <dbReference type="NCBI Taxonomy" id="36087"/>
    <lineage>
        <taxon>Eukaryota</taxon>
        <taxon>Metazoa</taxon>
        <taxon>Ecdysozoa</taxon>
        <taxon>Nematoda</taxon>
        <taxon>Enoplea</taxon>
        <taxon>Dorylaimia</taxon>
        <taxon>Trichinellida</taxon>
        <taxon>Trichuridae</taxon>
        <taxon>Trichuris</taxon>
    </lineage>
</organism>
<feature type="transmembrane region" description="Helical" evidence="7">
    <location>
        <begin position="209"/>
        <end position="229"/>
    </location>
</feature>
<reference evidence="9" key="1">
    <citation type="submission" date="2014-01" db="EMBL/GenBank/DDBJ databases">
        <authorList>
            <person name="Aslett M."/>
        </authorList>
    </citation>
    <scope>NUCLEOTIDE SEQUENCE</scope>
</reference>
<comment type="subcellular location">
    <subcellularLocation>
        <location evidence="1">Membrane</location>
        <topology evidence="1">Multi-pass membrane protein</topology>
    </subcellularLocation>
</comment>
<evidence type="ECO:0000256" key="1">
    <source>
        <dbReference type="ARBA" id="ARBA00004141"/>
    </source>
</evidence>
<feature type="transmembrane region" description="Helical" evidence="7">
    <location>
        <begin position="439"/>
        <end position="459"/>
    </location>
</feature>
<feature type="transmembrane region" description="Helical" evidence="7">
    <location>
        <begin position="308"/>
        <end position="331"/>
    </location>
</feature>
<feature type="transmembrane region" description="Helical" evidence="7">
    <location>
        <begin position="241"/>
        <end position="264"/>
    </location>
</feature>
<feature type="transmembrane region" description="Helical" evidence="7">
    <location>
        <begin position="38"/>
        <end position="65"/>
    </location>
</feature>
<dbReference type="PANTHER" id="PTHR16189">
    <property type="entry name" value="TRANSMEMBRANE PROTEIN 104-RELATED"/>
    <property type="match status" value="1"/>
</dbReference>
<evidence type="ECO:0000256" key="5">
    <source>
        <dbReference type="ARBA" id="ARBA00023180"/>
    </source>
</evidence>
<feature type="transmembrane region" description="Helical" evidence="7">
    <location>
        <begin position="12"/>
        <end position="32"/>
    </location>
</feature>
<proteinExistence type="inferred from homology"/>
<gene>
    <name evidence="9" type="ORF">TTRE_0000548501</name>
</gene>
<dbReference type="OrthoDB" id="294541at2759"/>
<feature type="transmembrane region" description="Helical" evidence="7">
    <location>
        <begin position="132"/>
        <end position="153"/>
    </location>
</feature>
<keyword evidence="3 7" id="KW-1133">Transmembrane helix</keyword>
<evidence type="ECO:0000256" key="2">
    <source>
        <dbReference type="ARBA" id="ARBA00022692"/>
    </source>
</evidence>
<evidence type="ECO:0000256" key="4">
    <source>
        <dbReference type="ARBA" id="ARBA00023136"/>
    </source>
</evidence>
<evidence type="ECO:0000256" key="6">
    <source>
        <dbReference type="ARBA" id="ARBA00038166"/>
    </source>
</evidence>
<reference evidence="9" key="2">
    <citation type="submission" date="2014-03" db="EMBL/GenBank/DDBJ databases">
        <title>The whipworm genome and dual-species transcriptomics of an intimate host-pathogen interaction.</title>
        <authorList>
            <person name="Foth B.J."/>
            <person name="Tsai I.J."/>
            <person name="Reid A.J."/>
            <person name="Bancroft A.J."/>
            <person name="Nichol S."/>
            <person name="Tracey A."/>
            <person name="Holroyd N."/>
            <person name="Cotton J.A."/>
            <person name="Stanley E.J."/>
            <person name="Zarowiecki M."/>
            <person name="Liu J.Z."/>
            <person name="Huckvale T."/>
            <person name="Cooper P.J."/>
            <person name="Grencis R.K."/>
            <person name="Berriman M."/>
        </authorList>
    </citation>
    <scope>NUCLEOTIDE SEQUENCE [LARGE SCALE GENOMIC DNA]</scope>
</reference>
<evidence type="ECO:0000256" key="7">
    <source>
        <dbReference type="SAM" id="Phobius"/>
    </source>
</evidence>
<dbReference type="GO" id="GO:0016020">
    <property type="term" value="C:membrane"/>
    <property type="evidence" value="ECO:0007669"/>
    <property type="project" value="UniProtKB-SubCell"/>
</dbReference>
<feature type="transmembrane region" description="Helical" evidence="7">
    <location>
        <begin position="509"/>
        <end position="531"/>
    </location>
</feature>
<feature type="transmembrane region" description="Helical" evidence="7">
    <location>
        <begin position="276"/>
        <end position="296"/>
    </location>
</feature>
<evidence type="ECO:0000256" key="3">
    <source>
        <dbReference type="ARBA" id="ARBA00022989"/>
    </source>
</evidence>
<protein>
    <submittedName>
        <fullName evidence="9">Transmembrane protein 104 protein</fullName>
    </submittedName>
</protein>
<dbReference type="AlphaFoldDB" id="A0A077ZF06"/>
<dbReference type="InterPro" id="IPR013057">
    <property type="entry name" value="AA_transpt_TM"/>
</dbReference>
<comment type="similarity">
    <text evidence="6">Belongs to the TMEM104 family.</text>
</comment>
<evidence type="ECO:0000313" key="10">
    <source>
        <dbReference type="Proteomes" id="UP000030665"/>
    </source>
</evidence>
<accession>A0A077ZF06</accession>
<name>A0A077ZF06_TRITR</name>